<proteinExistence type="inferred from homology"/>
<evidence type="ECO:0000313" key="8">
    <source>
        <dbReference type="Proteomes" id="UP000199360"/>
    </source>
</evidence>
<accession>A0A1C5K4W1</accession>
<feature type="transmembrane region" description="Helical" evidence="6">
    <location>
        <begin position="408"/>
        <end position="426"/>
    </location>
</feature>
<feature type="transmembrane region" description="Helical" evidence="6">
    <location>
        <begin position="311"/>
        <end position="337"/>
    </location>
</feature>
<gene>
    <name evidence="7" type="ORF">GA0070213_11943</name>
</gene>
<comment type="similarity">
    <text evidence="2">Belongs to the multi antimicrobial extrusion (MATE) (TC 2.A.66.1) family.</text>
</comment>
<dbReference type="InterPro" id="IPR002528">
    <property type="entry name" value="MATE_fam"/>
</dbReference>
<dbReference type="GO" id="GO:0042910">
    <property type="term" value="F:xenobiotic transmembrane transporter activity"/>
    <property type="evidence" value="ECO:0007669"/>
    <property type="project" value="InterPro"/>
</dbReference>
<keyword evidence="3 6" id="KW-0812">Transmembrane</keyword>
<dbReference type="AlphaFoldDB" id="A0A1C5K4W1"/>
<dbReference type="Pfam" id="PF01554">
    <property type="entry name" value="MatE"/>
    <property type="match status" value="2"/>
</dbReference>
<evidence type="ECO:0000256" key="2">
    <source>
        <dbReference type="ARBA" id="ARBA00010199"/>
    </source>
</evidence>
<feature type="transmembrane region" description="Helical" evidence="6">
    <location>
        <begin position="135"/>
        <end position="155"/>
    </location>
</feature>
<name>A0A1C5K4W1_9ACTN</name>
<evidence type="ECO:0000256" key="5">
    <source>
        <dbReference type="ARBA" id="ARBA00023136"/>
    </source>
</evidence>
<organism evidence="7 8">
    <name type="scientific">Micromonospora humi</name>
    <dbReference type="NCBI Taxonomy" id="745366"/>
    <lineage>
        <taxon>Bacteria</taxon>
        <taxon>Bacillati</taxon>
        <taxon>Actinomycetota</taxon>
        <taxon>Actinomycetes</taxon>
        <taxon>Micromonosporales</taxon>
        <taxon>Micromonosporaceae</taxon>
        <taxon>Micromonospora</taxon>
    </lineage>
</organism>
<keyword evidence="5 6" id="KW-0472">Membrane</keyword>
<dbReference type="PANTHER" id="PTHR42893:SF46">
    <property type="entry name" value="PROTEIN DETOXIFICATION 44, CHLOROPLASTIC"/>
    <property type="match status" value="1"/>
</dbReference>
<dbReference type="GO" id="GO:0005886">
    <property type="term" value="C:plasma membrane"/>
    <property type="evidence" value="ECO:0007669"/>
    <property type="project" value="TreeGrafter"/>
</dbReference>
<feature type="transmembrane region" description="Helical" evidence="6">
    <location>
        <begin position="273"/>
        <end position="299"/>
    </location>
</feature>
<dbReference type="CDD" id="cd13136">
    <property type="entry name" value="MATE_DinF_like"/>
    <property type="match status" value="1"/>
</dbReference>
<protein>
    <submittedName>
        <fullName evidence="7">Putative efflux protein, MATE family</fullName>
    </submittedName>
</protein>
<evidence type="ECO:0000256" key="4">
    <source>
        <dbReference type="ARBA" id="ARBA00022989"/>
    </source>
</evidence>
<feature type="transmembrane region" description="Helical" evidence="6">
    <location>
        <begin position="192"/>
        <end position="217"/>
    </location>
</feature>
<dbReference type="GO" id="GO:0015297">
    <property type="term" value="F:antiporter activity"/>
    <property type="evidence" value="ECO:0007669"/>
    <property type="project" value="InterPro"/>
</dbReference>
<comment type="subcellular location">
    <subcellularLocation>
        <location evidence="1">Membrane</location>
        <topology evidence="1">Multi-pass membrane protein</topology>
    </subcellularLocation>
</comment>
<dbReference type="RefSeq" id="WP_091071041.1">
    <property type="nucleotide sequence ID" value="NZ_FMDM01000019.1"/>
</dbReference>
<evidence type="ECO:0000256" key="3">
    <source>
        <dbReference type="ARBA" id="ARBA00022692"/>
    </source>
</evidence>
<evidence type="ECO:0000256" key="1">
    <source>
        <dbReference type="ARBA" id="ARBA00004141"/>
    </source>
</evidence>
<reference evidence="8" key="1">
    <citation type="submission" date="2016-06" db="EMBL/GenBank/DDBJ databases">
        <authorList>
            <person name="Varghese N."/>
            <person name="Submissions Spin"/>
        </authorList>
    </citation>
    <scope>NUCLEOTIDE SEQUENCE [LARGE SCALE GENOMIC DNA]</scope>
    <source>
        <strain evidence="8">DSM 45647</strain>
    </source>
</reference>
<dbReference type="Proteomes" id="UP000199360">
    <property type="component" value="Unassembled WGS sequence"/>
</dbReference>
<feature type="transmembrane region" description="Helical" evidence="6">
    <location>
        <begin position="383"/>
        <end position="402"/>
    </location>
</feature>
<dbReference type="STRING" id="745366.GA0070213_11943"/>
<feature type="transmembrane region" description="Helical" evidence="6">
    <location>
        <begin position="167"/>
        <end position="186"/>
    </location>
</feature>
<feature type="transmembrane region" description="Helical" evidence="6">
    <location>
        <begin position="238"/>
        <end position="261"/>
    </location>
</feature>
<feature type="transmembrane region" description="Helical" evidence="6">
    <location>
        <begin position="349"/>
        <end position="371"/>
    </location>
</feature>
<feature type="transmembrane region" description="Helical" evidence="6">
    <location>
        <begin position="94"/>
        <end position="115"/>
    </location>
</feature>
<dbReference type="EMBL" id="FMDM01000019">
    <property type="protein sequence ID" value="SCG77792.1"/>
    <property type="molecule type" value="Genomic_DNA"/>
</dbReference>
<keyword evidence="8" id="KW-1185">Reference proteome</keyword>
<feature type="transmembrane region" description="Helical" evidence="6">
    <location>
        <begin position="52"/>
        <end position="73"/>
    </location>
</feature>
<sequence length="440" mass="44305">MSSTVAPATAVSPRRIAALALPALVVLAAEPLYVLVDTAVVGHLGRVPLAALAVGGTVMTLTAWIGTVVAYGTTGRSARRFGAGDRAAAVAEGVQASWLALTAGLLVAVAIAFGGGALARTLAGGPGEVADAAAGWLRIAALGAPGLLLAAAGNGWLRGIQDTRRPLLFVLAPNLLSALLCPLLVYPAGLGLVGSAVANAVAQTLSGGLFAAALVRERIALRPRPRVIGQQLVLGRDLLVRGVAFQASFLSATAVAARFGAAAVGAHQIAVQLWFFTALVLDALAIAAQALVGAALGAGDAAGARFLARRVALLGGLCGVAFAVLIAAGAGLVPSLFSSDPQVREQAMVAWPWLVALQPIGGVVFALDGVLIGAGDVRYLRNLTIVAAFGGFLPAIWLAYGLDLGLGGIWAGLTLFVVLRLVALLLRLRSGAWVVVGAVR</sequence>
<dbReference type="NCBIfam" id="TIGR00797">
    <property type="entry name" value="matE"/>
    <property type="match status" value="1"/>
</dbReference>
<keyword evidence="4 6" id="KW-1133">Transmembrane helix</keyword>
<dbReference type="PANTHER" id="PTHR42893">
    <property type="entry name" value="PROTEIN DETOXIFICATION 44, CHLOROPLASTIC-RELATED"/>
    <property type="match status" value="1"/>
</dbReference>
<evidence type="ECO:0000313" key="7">
    <source>
        <dbReference type="EMBL" id="SCG77792.1"/>
    </source>
</evidence>
<dbReference type="InterPro" id="IPR044644">
    <property type="entry name" value="DinF-like"/>
</dbReference>
<dbReference type="OrthoDB" id="5242355at2"/>
<evidence type="ECO:0000256" key="6">
    <source>
        <dbReference type="SAM" id="Phobius"/>
    </source>
</evidence>